<dbReference type="VEuPathDB" id="AmoebaDB:DICPUDRAFT_81941"/>
<evidence type="ECO:0000313" key="2">
    <source>
        <dbReference type="Proteomes" id="UP000001064"/>
    </source>
</evidence>
<dbReference type="Proteomes" id="UP000001064">
    <property type="component" value="Unassembled WGS sequence"/>
</dbReference>
<protein>
    <recommendedName>
        <fullName evidence="3">FBD domain-containing protein</fullName>
    </recommendedName>
</protein>
<evidence type="ECO:0008006" key="3">
    <source>
        <dbReference type="Google" id="ProtNLM"/>
    </source>
</evidence>
<dbReference type="InParanoid" id="F0ZV19"/>
<proteinExistence type="predicted"/>
<reference evidence="2" key="1">
    <citation type="journal article" date="2011" name="Genome Biol.">
        <title>Comparative genomics of the social amoebae Dictyostelium discoideum and Dictyostelium purpureum.</title>
        <authorList>
            <consortium name="US DOE Joint Genome Institute (JGI-PGF)"/>
            <person name="Sucgang R."/>
            <person name="Kuo A."/>
            <person name="Tian X."/>
            <person name="Salerno W."/>
            <person name="Parikh A."/>
            <person name="Feasley C.L."/>
            <person name="Dalin E."/>
            <person name="Tu H."/>
            <person name="Huang E."/>
            <person name="Barry K."/>
            <person name="Lindquist E."/>
            <person name="Shapiro H."/>
            <person name="Bruce D."/>
            <person name="Schmutz J."/>
            <person name="Salamov A."/>
            <person name="Fey P."/>
            <person name="Gaudet P."/>
            <person name="Anjard C."/>
            <person name="Babu M.M."/>
            <person name="Basu S."/>
            <person name="Bushmanova Y."/>
            <person name="van der Wel H."/>
            <person name="Katoh-Kurasawa M."/>
            <person name="Dinh C."/>
            <person name="Coutinho P.M."/>
            <person name="Saito T."/>
            <person name="Elias M."/>
            <person name="Schaap P."/>
            <person name="Kay R.R."/>
            <person name="Henrissat B."/>
            <person name="Eichinger L."/>
            <person name="Rivero F."/>
            <person name="Putnam N.H."/>
            <person name="West C.M."/>
            <person name="Loomis W.F."/>
            <person name="Chisholm R.L."/>
            <person name="Shaulsky G."/>
            <person name="Strassmann J.E."/>
            <person name="Queller D.C."/>
            <person name="Kuspa A."/>
            <person name="Grigoriev I.V."/>
        </authorList>
    </citation>
    <scope>NUCLEOTIDE SEQUENCE [LARGE SCALE GENOMIC DNA]</scope>
    <source>
        <strain evidence="2">QSDP1</strain>
    </source>
</reference>
<dbReference type="PANTHER" id="PTHR32423">
    <property type="entry name" value="SAP DOMAIN-CONTAINING PROTEIN-RELATED"/>
    <property type="match status" value="1"/>
</dbReference>
<dbReference type="eggNOG" id="ENOG502RI9W">
    <property type="taxonomic scope" value="Eukaryota"/>
</dbReference>
<evidence type="ECO:0000313" key="1">
    <source>
        <dbReference type="EMBL" id="EGC32218.1"/>
    </source>
</evidence>
<organism evidence="1 2">
    <name type="scientific">Dictyostelium purpureum</name>
    <name type="common">Slime mold</name>
    <dbReference type="NCBI Taxonomy" id="5786"/>
    <lineage>
        <taxon>Eukaryota</taxon>
        <taxon>Amoebozoa</taxon>
        <taxon>Evosea</taxon>
        <taxon>Eumycetozoa</taxon>
        <taxon>Dictyostelia</taxon>
        <taxon>Dictyosteliales</taxon>
        <taxon>Dictyosteliaceae</taxon>
        <taxon>Dictyostelium</taxon>
    </lineage>
</organism>
<dbReference type="KEGG" id="dpp:DICPUDRAFT_81941"/>
<dbReference type="OrthoDB" id="24260at2759"/>
<dbReference type="FunCoup" id="F0ZV19">
    <property type="interactions" value="935"/>
</dbReference>
<dbReference type="RefSeq" id="XP_003291254.1">
    <property type="nucleotide sequence ID" value="XM_003291206.1"/>
</dbReference>
<keyword evidence="2" id="KW-1185">Reference proteome</keyword>
<sequence length="461" mass="53390">MYRTTSDYINNHSEIITLSCVNKQWFQCIRSYLILIFNFKNYKLLKTLIKDHPFSLIKPENVPIRKYKSLREYKMTSSSKDHYTKILVHVYEDETEELLFNSNDTFPNNIKFNLELSMDVSQIQTIKENKLNEINKRIRIKKLLLYGNCGKDLTGKILEKVLLLNPGQIVYQPFDNEHISIDISSFFESPTLRLIEFDVVDPYAIAKINNNSTSLKSLLVSINLNDYVRIFNGRAPINTVNILNSVEQDWSSMVQTLSNNKTIRRLSLFPNNLQGNDIDFTSDEKNGEHALNLSYVTSGIKTILTSTSLAIETLEISYFDGYIQNNIFLEGLIRNKTIKVLSLFSTSISPIISEVLPHNKTIKNITFRCDNNAYGTILETLELLNSNSNVDLFSLTFYITRQKVGFNAIYDYLSNKFLHHSIKEFNFYLTRKIIIDKDISNVFLINNSETIVNLFKEDNIF</sequence>
<dbReference type="PANTHER" id="PTHR32423:SF65">
    <property type="entry name" value="F-BOX DOMAIN-CONTAINING PROTEIN"/>
    <property type="match status" value="1"/>
</dbReference>
<dbReference type="EMBL" id="GL871205">
    <property type="protein sequence ID" value="EGC32218.1"/>
    <property type="molecule type" value="Genomic_DNA"/>
</dbReference>
<accession>F0ZV19</accession>
<gene>
    <name evidence="1" type="ORF">DICPUDRAFT_81941</name>
</gene>
<dbReference type="AlphaFoldDB" id="F0ZV19"/>
<name>F0ZV19_DICPU</name>
<dbReference type="GeneID" id="10507434"/>